<evidence type="ECO:0000256" key="7">
    <source>
        <dbReference type="ARBA" id="ARBA00022840"/>
    </source>
</evidence>
<evidence type="ECO:0000256" key="9">
    <source>
        <dbReference type="PROSITE-ProRule" id="PRU00339"/>
    </source>
</evidence>
<feature type="repeat" description="TPR" evidence="9">
    <location>
        <begin position="239"/>
        <end position="272"/>
    </location>
</feature>
<dbReference type="InterPro" id="IPR005467">
    <property type="entry name" value="His_kinase_dom"/>
</dbReference>
<dbReference type="PANTHER" id="PTHR24421">
    <property type="entry name" value="NITRATE/NITRITE SENSOR PROTEIN NARX-RELATED"/>
    <property type="match status" value="1"/>
</dbReference>
<dbReference type="InterPro" id="IPR003594">
    <property type="entry name" value="HATPase_dom"/>
</dbReference>
<dbReference type="InterPro" id="IPR036890">
    <property type="entry name" value="HATPase_C_sf"/>
</dbReference>
<evidence type="ECO:0000256" key="6">
    <source>
        <dbReference type="ARBA" id="ARBA00022777"/>
    </source>
</evidence>
<evidence type="ECO:0000256" key="4">
    <source>
        <dbReference type="ARBA" id="ARBA00022679"/>
    </source>
</evidence>
<keyword evidence="6 14" id="KW-0418">Kinase</keyword>
<evidence type="ECO:0000256" key="2">
    <source>
        <dbReference type="ARBA" id="ARBA00012438"/>
    </source>
</evidence>
<dbReference type="GO" id="GO:0016301">
    <property type="term" value="F:kinase activity"/>
    <property type="evidence" value="ECO:0007669"/>
    <property type="project" value="UniProtKB-KW"/>
</dbReference>
<organism evidence="14 15">
    <name type="scientific">Asprobacillus argus</name>
    <dbReference type="NCBI Taxonomy" id="3076534"/>
    <lineage>
        <taxon>Bacteria</taxon>
        <taxon>Pseudomonadati</taxon>
        <taxon>Bacteroidota</taxon>
        <taxon>Flavobacteriia</taxon>
        <taxon>Flavobacteriales</taxon>
        <taxon>Flavobacteriaceae</taxon>
        <taxon>Asprobacillus</taxon>
    </lineage>
</organism>
<keyword evidence="7" id="KW-0067">ATP-binding</keyword>
<comment type="caution">
    <text evidence="14">The sequence shown here is derived from an EMBL/GenBank/DDBJ whole genome shotgun (WGS) entry which is preliminary data.</text>
</comment>
<keyword evidence="10" id="KW-0175">Coiled coil</keyword>
<evidence type="ECO:0000256" key="3">
    <source>
        <dbReference type="ARBA" id="ARBA00022553"/>
    </source>
</evidence>
<keyword evidence="9" id="KW-0802">TPR repeat</keyword>
<keyword evidence="12" id="KW-0732">Signal</keyword>
<feature type="coiled-coil region" evidence="10">
    <location>
        <begin position="314"/>
        <end position="348"/>
    </location>
</feature>
<keyword evidence="8" id="KW-0902">Two-component regulatory system</keyword>
<dbReference type="RefSeq" id="WP_349240211.1">
    <property type="nucleotide sequence ID" value="NZ_JAVTTO010000001.1"/>
</dbReference>
<gene>
    <name evidence="14" type="ORF">RQM59_01105</name>
</gene>
<dbReference type="SUPFAM" id="SSF55874">
    <property type="entry name" value="ATPase domain of HSP90 chaperone/DNA topoisomerase II/histidine kinase"/>
    <property type="match status" value="1"/>
</dbReference>
<feature type="repeat" description="TPR" evidence="9">
    <location>
        <begin position="199"/>
        <end position="232"/>
    </location>
</feature>
<feature type="signal peptide" evidence="12">
    <location>
        <begin position="1"/>
        <end position="20"/>
    </location>
</feature>
<dbReference type="InterPro" id="IPR011990">
    <property type="entry name" value="TPR-like_helical_dom_sf"/>
</dbReference>
<dbReference type="SMART" id="SM00387">
    <property type="entry name" value="HATPase_c"/>
    <property type="match status" value="1"/>
</dbReference>
<dbReference type="Gene3D" id="1.20.5.1930">
    <property type="match status" value="1"/>
</dbReference>
<evidence type="ECO:0000313" key="15">
    <source>
        <dbReference type="Proteomes" id="UP001257277"/>
    </source>
</evidence>
<keyword evidence="3" id="KW-0597">Phosphoprotein</keyword>
<comment type="catalytic activity">
    <reaction evidence="1">
        <text>ATP + protein L-histidine = ADP + protein N-phospho-L-histidine.</text>
        <dbReference type="EC" id="2.7.13.3"/>
    </reaction>
</comment>
<keyword evidence="4" id="KW-0808">Transferase</keyword>
<keyword evidence="15" id="KW-1185">Reference proteome</keyword>
<dbReference type="CDD" id="cd16917">
    <property type="entry name" value="HATPase_UhpB-NarQ-NarX-like"/>
    <property type="match status" value="1"/>
</dbReference>
<keyword evidence="11" id="KW-0472">Membrane</keyword>
<accession>A0ABU3LBA4</accession>
<evidence type="ECO:0000259" key="13">
    <source>
        <dbReference type="PROSITE" id="PS50109"/>
    </source>
</evidence>
<feature type="transmembrane region" description="Helical" evidence="11">
    <location>
        <begin position="356"/>
        <end position="376"/>
    </location>
</feature>
<sequence>MKRIVLIVLFLLCHVCQSQTSSYLDSIFSLQDRMSKRQFVQTIVSIEYDKALTNSKKYLALTQDAEKIALELGDQELLAKSYAALSLAYHFSSKFDMAIEYTLKSAKLYQQLDDIENYADSYISLGWKIKNRDLEKALFYMMKGILILEKSDTKSIKLIGAYNNYGVLKQRLSQFDSAYYYHKKSLDLCVVNKDSIGIPFAQTHIAEVYIKKKQFDLAEQYLNDALQIRKNRNDVYGITDSQLYLGDLHYAKKEYRKAIIHFKEAEKMASKNHYFPLRKYALEYLYKSYDKISDTQNAFLYYKTYTYLKDSILNKDTNTRIAELEIQFQTAEKEKEIVTQKEQILENELTIKTRNLYAIVLGFALITLGIISFGVYKRNQFRRKQLLKELALKDALATIKTQNKLQEQRLRISQDLHDNIGSQLTFITSSLDNLKFVSKEMSPTMQEKLTGIGNFTTDTIDQLRDTIWAMNRNEITSEDLHNRMLNFISKAKNVTSEIQFNLKNTIPNPMTFSSVSGMHIFRIFQEGINNALKYSNASTVNILLENDNNSFTIYIEDNGIGFDLENVTFGNGLLNMKKRALEASGKISVNSKLGNGTSIILTIPLQNTSNDV</sequence>
<dbReference type="SMART" id="SM00028">
    <property type="entry name" value="TPR"/>
    <property type="match status" value="4"/>
</dbReference>
<evidence type="ECO:0000256" key="10">
    <source>
        <dbReference type="SAM" id="Coils"/>
    </source>
</evidence>
<feature type="chain" id="PRO_5047140454" description="histidine kinase" evidence="12">
    <location>
        <begin position="21"/>
        <end position="612"/>
    </location>
</feature>
<dbReference type="InterPro" id="IPR050482">
    <property type="entry name" value="Sensor_HK_TwoCompSys"/>
</dbReference>
<dbReference type="EC" id="2.7.13.3" evidence="2"/>
<name>A0ABU3LBA4_9FLAO</name>
<evidence type="ECO:0000256" key="12">
    <source>
        <dbReference type="SAM" id="SignalP"/>
    </source>
</evidence>
<dbReference type="Pfam" id="PF13424">
    <property type="entry name" value="TPR_12"/>
    <property type="match status" value="1"/>
</dbReference>
<dbReference type="PROSITE" id="PS50005">
    <property type="entry name" value="TPR"/>
    <property type="match status" value="2"/>
</dbReference>
<evidence type="ECO:0000313" key="14">
    <source>
        <dbReference type="EMBL" id="MDT7830955.1"/>
    </source>
</evidence>
<evidence type="ECO:0000256" key="1">
    <source>
        <dbReference type="ARBA" id="ARBA00000085"/>
    </source>
</evidence>
<dbReference type="SUPFAM" id="SSF48452">
    <property type="entry name" value="TPR-like"/>
    <property type="match status" value="2"/>
</dbReference>
<keyword evidence="11" id="KW-0812">Transmembrane</keyword>
<dbReference type="Pfam" id="PF07730">
    <property type="entry name" value="HisKA_3"/>
    <property type="match status" value="1"/>
</dbReference>
<dbReference type="Gene3D" id="1.25.40.10">
    <property type="entry name" value="Tetratricopeptide repeat domain"/>
    <property type="match status" value="2"/>
</dbReference>
<evidence type="ECO:0000256" key="11">
    <source>
        <dbReference type="SAM" id="Phobius"/>
    </source>
</evidence>
<evidence type="ECO:0000256" key="8">
    <source>
        <dbReference type="ARBA" id="ARBA00023012"/>
    </source>
</evidence>
<dbReference type="Gene3D" id="3.30.565.10">
    <property type="entry name" value="Histidine kinase-like ATPase, C-terminal domain"/>
    <property type="match status" value="1"/>
</dbReference>
<proteinExistence type="predicted"/>
<reference evidence="14 15" key="1">
    <citation type="submission" date="2023-09" db="EMBL/GenBank/DDBJ databases">
        <title>Novel taxa isolated from Blanes Bay.</title>
        <authorList>
            <person name="Rey-Velasco X."/>
            <person name="Lucena T."/>
        </authorList>
    </citation>
    <scope>NUCLEOTIDE SEQUENCE [LARGE SCALE GENOMIC DNA]</scope>
    <source>
        <strain evidence="14 15">S356</strain>
    </source>
</reference>
<keyword evidence="11" id="KW-1133">Transmembrane helix</keyword>
<dbReference type="PANTHER" id="PTHR24421:SF10">
    <property type="entry name" value="NITRATE_NITRITE SENSOR PROTEIN NARQ"/>
    <property type="match status" value="1"/>
</dbReference>
<feature type="domain" description="Histidine kinase" evidence="13">
    <location>
        <begin position="415"/>
        <end position="607"/>
    </location>
</feature>
<dbReference type="Proteomes" id="UP001257277">
    <property type="component" value="Unassembled WGS sequence"/>
</dbReference>
<evidence type="ECO:0000256" key="5">
    <source>
        <dbReference type="ARBA" id="ARBA00022741"/>
    </source>
</evidence>
<dbReference type="InterPro" id="IPR011712">
    <property type="entry name" value="Sig_transdc_His_kin_sub3_dim/P"/>
</dbReference>
<dbReference type="InterPro" id="IPR019734">
    <property type="entry name" value="TPR_rpt"/>
</dbReference>
<dbReference type="EMBL" id="JAVTTO010000001">
    <property type="protein sequence ID" value="MDT7830955.1"/>
    <property type="molecule type" value="Genomic_DNA"/>
</dbReference>
<protein>
    <recommendedName>
        <fullName evidence="2">histidine kinase</fullName>
        <ecNumber evidence="2">2.7.13.3</ecNumber>
    </recommendedName>
</protein>
<dbReference type="PROSITE" id="PS50109">
    <property type="entry name" value="HIS_KIN"/>
    <property type="match status" value="1"/>
</dbReference>
<dbReference type="Pfam" id="PF02518">
    <property type="entry name" value="HATPase_c"/>
    <property type="match status" value="1"/>
</dbReference>
<keyword evidence="5" id="KW-0547">Nucleotide-binding</keyword>